<dbReference type="Pfam" id="PF00248">
    <property type="entry name" value="Aldo_ket_red"/>
    <property type="match status" value="1"/>
</dbReference>
<dbReference type="PANTHER" id="PTHR43312:SF1">
    <property type="entry name" value="NADP-DEPENDENT OXIDOREDUCTASE DOMAIN-CONTAINING PROTEIN"/>
    <property type="match status" value="1"/>
</dbReference>
<evidence type="ECO:0000313" key="3">
    <source>
        <dbReference type="Proteomes" id="UP000007803"/>
    </source>
</evidence>
<dbReference type="InterPro" id="IPR036812">
    <property type="entry name" value="NAD(P)_OxRdtase_dom_sf"/>
</dbReference>
<evidence type="ECO:0000313" key="2">
    <source>
        <dbReference type="EMBL" id="ADN08184.1"/>
    </source>
</evidence>
<dbReference type="EMBL" id="CP002205">
    <property type="protein sequence ID" value="ADN08184.1"/>
    <property type="molecule type" value="Genomic_DNA"/>
</dbReference>
<reference evidence="3" key="1">
    <citation type="journal article" date="2010" name="Stand. Genomic Sci.">
        <title>Complete genome sequence of Sulfurimonas autotrophica type strain (OK10).</title>
        <authorList>
            <person name="Sikorski J."/>
            <person name="Munk C."/>
            <person name="Lapidus A."/>
            <person name="Djao O."/>
            <person name="Lucas S."/>
            <person name="Glavina Del Rio T."/>
            <person name="Nolan M."/>
            <person name="Tice H."/>
            <person name="Han C."/>
            <person name="Cheng J."/>
            <person name="Tapia R."/>
            <person name="Goodwin L."/>
            <person name="Pitluck S."/>
            <person name="Liolios K."/>
            <person name="Ivanova N."/>
            <person name="Mavromatis K."/>
            <person name="Mikhailova N."/>
            <person name="Pati A."/>
            <person name="Sims D."/>
            <person name="Meincke L."/>
            <person name="Brettin T."/>
            <person name="Detter J."/>
            <person name="Chen A."/>
            <person name="Palaniappan K."/>
            <person name="Land M."/>
            <person name="Hauser L."/>
            <person name="Chang Y."/>
            <person name="Jeffries C."/>
            <person name="Rohde M."/>
            <person name="Lang E."/>
            <person name="Spring S."/>
            <person name="Goker M."/>
            <person name="Woyke T."/>
            <person name="Bristow J."/>
            <person name="Eisen J."/>
            <person name="Markowitz V."/>
            <person name="Hugenholtz P."/>
            <person name="Kyrpides N."/>
            <person name="Klenk H."/>
        </authorList>
    </citation>
    <scope>NUCLEOTIDE SEQUENCE [LARGE SCALE GENOMIC DNA]</scope>
    <source>
        <strain evidence="3">ATCC BAA-671 / DSM 16294 / JCM 11897 / OK10</strain>
    </source>
</reference>
<proteinExistence type="predicted"/>
<dbReference type="Gene3D" id="3.20.20.100">
    <property type="entry name" value="NADP-dependent oxidoreductase domain"/>
    <property type="match status" value="1"/>
</dbReference>
<dbReference type="InterPro" id="IPR023210">
    <property type="entry name" value="NADP_OxRdtase_dom"/>
</dbReference>
<dbReference type="InterPro" id="IPR053135">
    <property type="entry name" value="AKR2_Oxidoreductase"/>
</dbReference>
<name>E0UT81_SULAO</name>
<sequence length="305" mass="35044">MKYITFKNDKISKLSLGTVQFGLDYGIANTSGKPSQKDVTEIINYVTNNGINCFDTAQGYGDAEKVLGNSLPNNKNLFIVSKVESSLFRTNIQANISTSLKNLNIDSLYALLLHDSKILHDWKENDSLIVDNLIKNSKIKHFGISIYTSEDFNLAIENDKINFIQIPFNIFDQRAIKEDWFHRAKEKNKLISIRSIYLQGLLLMEKDKIPPQLQSVKKHLDTLNAFAKELHITKNELALSFVDTVAQNSLILFGCDNINQAKENIQNYKNIKKLDHDMITKIIANFENIEEEIYNPIRWSKWQNK</sequence>
<keyword evidence="3" id="KW-1185">Reference proteome</keyword>
<gene>
    <name evidence="2" type="ordered locus">Saut_0135</name>
</gene>
<evidence type="ECO:0000259" key="1">
    <source>
        <dbReference type="Pfam" id="PF00248"/>
    </source>
</evidence>
<dbReference type="RefSeq" id="WP_013325940.1">
    <property type="nucleotide sequence ID" value="NC_014506.1"/>
</dbReference>
<dbReference type="AlphaFoldDB" id="E0UT81"/>
<dbReference type="OrthoDB" id="9783572at2"/>
<dbReference type="eggNOG" id="COG0667">
    <property type="taxonomic scope" value="Bacteria"/>
</dbReference>
<dbReference type="SUPFAM" id="SSF51430">
    <property type="entry name" value="NAD(P)-linked oxidoreductase"/>
    <property type="match status" value="1"/>
</dbReference>
<organism evidence="2 3">
    <name type="scientific">Sulfurimonas autotrophica (strain ATCC BAA-671 / DSM 16294 / JCM 11897 / OK10)</name>
    <dbReference type="NCBI Taxonomy" id="563040"/>
    <lineage>
        <taxon>Bacteria</taxon>
        <taxon>Pseudomonadati</taxon>
        <taxon>Campylobacterota</taxon>
        <taxon>Epsilonproteobacteria</taxon>
        <taxon>Campylobacterales</taxon>
        <taxon>Sulfurimonadaceae</taxon>
        <taxon>Sulfurimonas</taxon>
    </lineage>
</organism>
<dbReference type="PANTHER" id="PTHR43312">
    <property type="entry name" value="D-THREO-ALDOSE 1-DEHYDROGENASE"/>
    <property type="match status" value="1"/>
</dbReference>
<dbReference type="KEGG" id="sua:Saut_0135"/>
<dbReference type="STRING" id="563040.Saut_0135"/>
<dbReference type="CDD" id="cd19097">
    <property type="entry name" value="AKR_unchar"/>
    <property type="match status" value="1"/>
</dbReference>
<accession>E0UT81</accession>
<dbReference type="HOGENOM" id="CLU_023205_11_0_7"/>
<feature type="domain" description="NADP-dependent oxidoreductase" evidence="1">
    <location>
        <begin position="13"/>
        <end position="282"/>
    </location>
</feature>
<dbReference type="Proteomes" id="UP000007803">
    <property type="component" value="Chromosome"/>
</dbReference>
<protein>
    <submittedName>
        <fullName evidence="2">Aldo/keto reductase</fullName>
    </submittedName>
</protein>